<organism evidence="3 4">
    <name type="scientific">Perkinsus olseni</name>
    <name type="common">Perkinsus atlanticus</name>
    <dbReference type="NCBI Taxonomy" id="32597"/>
    <lineage>
        <taxon>Eukaryota</taxon>
        <taxon>Sar</taxon>
        <taxon>Alveolata</taxon>
        <taxon>Perkinsozoa</taxon>
        <taxon>Perkinsea</taxon>
        <taxon>Perkinsida</taxon>
        <taxon>Perkinsidae</taxon>
        <taxon>Perkinsus</taxon>
    </lineage>
</organism>
<dbReference type="InterPro" id="IPR027417">
    <property type="entry name" value="P-loop_NTPase"/>
</dbReference>
<evidence type="ECO:0000313" key="4">
    <source>
        <dbReference type="Proteomes" id="UP000553632"/>
    </source>
</evidence>
<feature type="compositionally biased region" description="Low complexity" evidence="2">
    <location>
        <begin position="300"/>
        <end position="310"/>
    </location>
</feature>
<feature type="compositionally biased region" description="Basic and acidic residues" evidence="2">
    <location>
        <begin position="971"/>
        <end position="992"/>
    </location>
</feature>
<dbReference type="SUPFAM" id="SSF52540">
    <property type="entry name" value="P-loop containing nucleoside triphosphate hydrolases"/>
    <property type="match status" value="1"/>
</dbReference>
<feature type="coiled-coil region" evidence="1">
    <location>
        <begin position="1347"/>
        <end position="1427"/>
    </location>
</feature>
<gene>
    <name evidence="3" type="ORF">FOZ63_029069</name>
</gene>
<feature type="coiled-coil region" evidence="1">
    <location>
        <begin position="22"/>
        <end position="66"/>
    </location>
</feature>
<feature type="region of interest" description="Disordered" evidence="2">
    <location>
        <begin position="885"/>
        <end position="906"/>
    </location>
</feature>
<dbReference type="Gene3D" id="3.40.850.10">
    <property type="entry name" value="Kinesin motor domain"/>
    <property type="match status" value="1"/>
</dbReference>
<feature type="compositionally biased region" description="Basic and acidic residues" evidence="2">
    <location>
        <begin position="894"/>
        <end position="906"/>
    </location>
</feature>
<proteinExistence type="predicted"/>
<dbReference type="PANTHER" id="PTHR23159:SF31">
    <property type="entry name" value="CENTROSOME-ASSOCIATED PROTEIN CEP250 ISOFORM X1"/>
    <property type="match status" value="1"/>
</dbReference>
<feature type="region of interest" description="Disordered" evidence="2">
    <location>
        <begin position="964"/>
        <end position="992"/>
    </location>
</feature>
<accession>A0A7J6SIY0</accession>
<protein>
    <submittedName>
        <fullName evidence="3">Uncharacterized protein</fullName>
    </submittedName>
</protein>
<evidence type="ECO:0000313" key="3">
    <source>
        <dbReference type="EMBL" id="KAF4732781.1"/>
    </source>
</evidence>
<keyword evidence="4" id="KW-1185">Reference proteome</keyword>
<sequence length="2228" mass="249901">MPAHGRPSSSSSSSGLWAQYEIDKLRRRNTELETRVKVLSAADREVGELQQEIALLKGKLVNYRINTGHVGTPTGGSRREAGKGGELAEFHDYIRQLEVENARLGMLLRDTRTDQQRRRSLLKQRSERVGGSSAAGEVVTRVQLRSVRGGVVRPTEMRAATAISEEALSLHGAIERARLRKVAELSSLESSSSTVSVQGQTREQIGLLSSTPTMDTLEGEVQQLRSLNSALNSRVARLTEAHDLLRTEFDCRGQDLQLVVSEMKRFLIEADKRGFTCFLSSSSRLDELLDGHFTLEASRRSLSPSRSQSPVGSMRLAARGAPESSRIQSRGLGDGKPVALDFGVINVREKGEPSKVALVPRKMTLMFGLMARCLPKALDGPNITGIVCEGDSVRVADVAEYRFTNCHVSSPVEVVYKADLRRLVDAAVGGIDGVFLLLGLAASAEHNLFHDPDGLVILAVRHLVRSLTERQRTRTELGRVKSLSRETKRYTYGVKVRIVEVADEKIRDLIGQASRSGSPLCSLLETEDGVTLSGAQSLMIDSQEAGDMVMGKIIRALGRSGHEDTTLAVWVDISQHDNMLDWATTSRLMLIKAPSLDCLTQDRDVASATKGLNTFKSQYTLWDAASNWTTQRPPLAVSRSSVLTMMLMGSLVHGSALLHVTAALPMEGTPEVQKVLELLQNLGEDARVCSFAATQRRLLLLQTEATAMNRSEEGSRMETTSEEALMLQKQLVSMERKMMEGKMEQAKTVDQRIRLTTQLEEEKRKVAELIAENISSQEGQLRAEERRIEAVEGLVSAKAEVLDALEEKKRLEIAAQSGVNELRDLSPVTVWYTDARVETDAPSAIKKLLRLVSLRSTVLMELWMQELDRLQQELEEKGVLLSAAQESAGSLRDQQQEGERNTHKLTDELKSVEVELAKERARNEELSLQIINLAGKGVELERERQLAEEGRTQVETELASLEAALDSESSSLRERLRQAEEDIEQEKQEKEQLRSELEQARCSAEEEKSNLKMRLTEEHRLQAERDAEELDRMSIQVRELDEKFENSKAEKGDLDAEVESLQMKLDEKEQRQVGLKAEVDGLRAEVARLEEESAEQRVEDRSKIEKLLESLTEAQPDGEAILIDATKIDPALTRLVEAANKSCEEEKRLRREKRQLLSRVRELEGLASSAKVWLAKIPEGMRGDSYLETLKNLDEIRTSSSSVPTGAEEEKVKKESAGFNTTSLKVNAADSFVPFKEMDDLRATVRDQKGRLFELQTESASKVQRLQVKIAAQEAELARLRHSVQFPENVENHRSEEPKLTSRENTRSNTRVIVDRLQANFRNDYTLACGDHCPDRAYFDRLQTRCLSNLNRECEKFLRKIQDLEKKLASARAQSPPDIRSLQNRCDVLEKQVERLEEERSGNIVRATVAEEQVTHLSEQLVALTQQHRKQGARPPKDAGGNPNAASNVLILTFRMPTMRSLAHLLAVCFVHGEEFSPDRCWAYGYTYNFCCLSGRSKACWHAEYNRTSCCAQPIFDTEIAVENRTIFLTEALAPKIDFPDINCELYEEWKEFRALAWAALGAELMGVEALVTIWGPRLLGEACMENAASCGGYVAQCRVGNLVVAMNILLSCLNQVTRASGSDAMHCIAWFDYFVSIWNGIDYNLLMATRWPVLETFERLFFTVRGLRAERGHIFEECDVDRPIDWITLRDFTSNIEFSGYNETVLKIISHHSLTEPPSQLRNDGICRPGLAIVCILKLWLCAASEPSCVHAYGDYLMQNELKWNDGLSLIDWLMAEGGWNIPVWLRRMLRQSARHEMELGITLTDRIILGVDGSTKIGQLDRTKLSERIYSDGGGRNHDAFTCRQACRAYPLFGVAGDCLCLRSPSDSRYAMQKSELLDSLDDEGEIEVHEPITRGKVGQGPIKEMMPDFPAQKSSSLFAQLLPIVSKIPPYRTVLATMVWGQEMSRHIPAFASRARELRADNDVIVYALDGVASRACEDSGLHFVTGEARSSLQKYLLVLALLQLDRAVMWIDFDAYWYRHPAFALPQNWGDGVEILSAVDFNSEDCLMNAMFAIRPSPRTRYWLLALSRWVYARPYVHCQVAWIMFLGIVAPVGRDVIPPAPAWATLDPDVFVNALLFDGLGWSGNYDRLAVFHFFYGWNSGAGLEMTAIYTLPTYRNLLLEQNASDIFDLVYRGDDVILHEVLGLSITERPKELKRCRESMSPTDLNLGIKPVTHVATVRLAE</sequence>
<dbReference type="InterPro" id="IPR036961">
    <property type="entry name" value="Kinesin_motor_dom_sf"/>
</dbReference>
<evidence type="ECO:0000256" key="1">
    <source>
        <dbReference type="SAM" id="Coils"/>
    </source>
</evidence>
<feature type="region of interest" description="Disordered" evidence="2">
    <location>
        <begin position="299"/>
        <end position="320"/>
    </location>
</feature>
<dbReference type="EMBL" id="JABANO010017835">
    <property type="protein sequence ID" value="KAF4732781.1"/>
    <property type="molecule type" value="Genomic_DNA"/>
</dbReference>
<comment type="caution">
    <text evidence="3">The sequence shown here is derived from an EMBL/GenBank/DDBJ whole genome shotgun (WGS) entry which is preliminary data.</text>
</comment>
<feature type="coiled-coil region" evidence="1">
    <location>
        <begin position="1238"/>
        <end position="1283"/>
    </location>
</feature>
<feature type="coiled-coil region" evidence="1">
    <location>
        <begin position="214"/>
        <end position="241"/>
    </location>
</feature>
<evidence type="ECO:0000256" key="2">
    <source>
        <dbReference type="SAM" id="MobiDB-lite"/>
    </source>
</evidence>
<reference evidence="3 4" key="1">
    <citation type="submission" date="2020-04" db="EMBL/GenBank/DDBJ databases">
        <title>Perkinsus olseni comparative genomics.</title>
        <authorList>
            <person name="Bogema D.R."/>
        </authorList>
    </citation>
    <scope>NUCLEOTIDE SEQUENCE [LARGE SCALE GENOMIC DNA]</scope>
    <source>
        <strain evidence="3 4">ATCC PRA-207</strain>
    </source>
</reference>
<keyword evidence="1" id="KW-0175">Coiled coil</keyword>
<name>A0A7J6SIY0_PEROL</name>
<feature type="coiled-coil region" evidence="1">
    <location>
        <begin position="717"/>
        <end position="814"/>
    </location>
</feature>
<dbReference type="Proteomes" id="UP000553632">
    <property type="component" value="Unassembled WGS sequence"/>
</dbReference>
<dbReference type="PANTHER" id="PTHR23159">
    <property type="entry name" value="CENTROSOMAL PROTEIN 2"/>
    <property type="match status" value="1"/>
</dbReference>